<feature type="compositionally biased region" description="Low complexity" evidence="1">
    <location>
        <begin position="412"/>
        <end position="426"/>
    </location>
</feature>
<proteinExistence type="predicted"/>
<evidence type="ECO:0000313" key="3">
    <source>
        <dbReference type="Proteomes" id="UP001285441"/>
    </source>
</evidence>
<accession>A0AAE0NNI8</accession>
<gene>
    <name evidence="2" type="ORF">B0H63DRAFT_448847</name>
</gene>
<feature type="region of interest" description="Disordered" evidence="1">
    <location>
        <begin position="329"/>
        <end position="474"/>
    </location>
</feature>
<keyword evidence="3" id="KW-1185">Reference proteome</keyword>
<feature type="region of interest" description="Disordered" evidence="1">
    <location>
        <begin position="272"/>
        <end position="291"/>
    </location>
</feature>
<comment type="caution">
    <text evidence="2">The sequence shown here is derived from an EMBL/GenBank/DDBJ whole genome shotgun (WGS) entry which is preliminary data.</text>
</comment>
<sequence length="557" mass="60151">MVPCLEVTHLPSSSSFYSAVIQPLGLRYLSTEDGDFPSITYGSSGPLFRIRQVSVGRDRPLRLSHIALSAPSAAAANDAFAYAVRANPDSREPYLRHPFAEARSVASGASASRAAGGGGDIRATIKDFDGNKMDIVYRPPADYSTHYGGSTVRPTNSTQEEASRILHWNYDVVGSELATSPADSGSDFGGSARAATRRPRVVAYQDSEPYLGLRRSITTGSSIYEPTASPRENSHGLSAGAVVGTLLGVAAGAALGGAFTYNMVKQDRTRAPHQDYDAPSFSRRSTFPNQYPEHRGRFVEVERAVERISPSYPPPVDHRPPPEYIARYSQAGSRARSGDVGDMYDEPRGRHSSSRSSQVYARPRSEAPTSRAPQLLDQTEHRSHVSSTRSSKHPPIVQRSYTYIDTPDRDSYVSARSHRSSSTVRVPPIGSGHAPAESQLLSRSRSRAGSRVTTTTIKMSGNTPSPPPKSPAGTYIAARTTRLPPSREGTYISARDVRLPPSRDGTYISACDVRLPPSGVGSSHAKWVDDDDDIDSIAPSDSISCVGSSRRGSRSYY</sequence>
<evidence type="ECO:0000256" key="1">
    <source>
        <dbReference type="SAM" id="MobiDB-lite"/>
    </source>
</evidence>
<protein>
    <recommendedName>
        <fullName evidence="4">VOC domain-containing protein</fullName>
    </recommendedName>
</protein>
<dbReference type="AlphaFoldDB" id="A0AAE0NNI8"/>
<dbReference type="InterPro" id="IPR029068">
    <property type="entry name" value="Glyas_Bleomycin-R_OHBP_Dase"/>
</dbReference>
<dbReference type="SUPFAM" id="SSF54593">
    <property type="entry name" value="Glyoxalase/Bleomycin resistance protein/Dihydroxybiphenyl dioxygenase"/>
    <property type="match status" value="1"/>
</dbReference>
<reference evidence="2" key="2">
    <citation type="submission" date="2023-06" db="EMBL/GenBank/DDBJ databases">
        <authorList>
            <consortium name="Lawrence Berkeley National Laboratory"/>
            <person name="Haridas S."/>
            <person name="Hensen N."/>
            <person name="Bonometti L."/>
            <person name="Westerberg I."/>
            <person name="Brannstrom I.O."/>
            <person name="Guillou S."/>
            <person name="Cros-Aarteil S."/>
            <person name="Calhoun S."/>
            <person name="Kuo A."/>
            <person name="Mondo S."/>
            <person name="Pangilinan J."/>
            <person name="Riley R."/>
            <person name="LaButti K."/>
            <person name="Andreopoulos B."/>
            <person name="Lipzen A."/>
            <person name="Chen C."/>
            <person name="Yanf M."/>
            <person name="Daum C."/>
            <person name="Ng V."/>
            <person name="Clum A."/>
            <person name="Steindorff A."/>
            <person name="Ohm R."/>
            <person name="Martin F."/>
            <person name="Silar P."/>
            <person name="Natvig D."/>
            <person name="Lalanne C."/>
            <person name="Gautier V."/>
            <person name="Ament-velasquez S.L."/>
            <person name="Kruys A."/>
            <person name="Hutchinson M.I."/>
            <person name="Powell A.J."/>
            <person name="Barry K."/>
            <person name="Miller A.N."/>
            <person name="Grigoriev I.V."/>
            <person name="Debuchy R."/>
            <person name="Gladieux P."/>
            <person name="Thoren M.H."/>
            <person name="Johannesson H."/>
        </authorList>
    </citation>
    <scope>NUCLEOTIDE SEQUENCE</scope>
    <source>
        <strain evidence="2">CBS 232.78</strain>
    </source>
</reference>
<dbReference type="Proteomes" id="UP001285441">
    <property type="component" value="Unassembled WGS sequence"/>
</dbReference>
<reference evidence="2" key="1">
    <citation type="journal article" date="2023" name="Mol. Phylogenet. Evol.">
        <title>Genome-scale phylogeny and comparative genomics of the fungal order Sordariales.</title>
        <authorList>
            <person name="Hensen N."/>
            <person name="Bonometti L."/>
            <person name="Westerberg I."/>
            <person name="Brannstrom I.O."/>
            <person name="Guillou S."/>
            <person name="Cros-Aarteil S."/>
            <person name="Calhoun S."/>
            <person name="Haridas S."/>
            <person name="Kuo A."/>
            <person name="Mondo S."/>
            <person name="Pangilinan J."/>
            <person name="Riley R."/>
            <person name="LaButti K."/>
            <person name="Andreopoulos B."/>
            <person name="Lipzen A."/>
            <person name="Chen C."/>
            <person name="Yan M."/>
            <person name="Daum C."/>
            <person name="Ng V."/>
            <person name="Clum A."/>
            <person name="Steindorff A."/>
            <person name="Ohm R.A."/>
            <person name="Martin F."/>
            <person name="Silar P."/>
            <person name="Natvig D.O."/>
            <person name="Lalanne C."/>
            <person name="Gautier V."/>
            <person name="Ament-Velasquez S.L."/>
            <person name="Kruys A."/>
            <person name="Hutchinson M.I."/>
            <person name="Powell A.J."/>
            <person name="Barry K."/>
            <person name="Miller A.N."/>
            <person name="Grigoriev I.V."/>
            <person name="Debuchy R."/>
            <person name="Gladieux P."/>
            <person name="Hiltunen Thoren M."/>
            <person name="Johannesson H."/>
        </authorList>
    </citation>
    <scope>NUCLEOTIDE SEQUENCE</scope>
    <source>
        <strain evidence="2">CBS 232.78</strain>
    </source>
</reference>
<feature type="compositionally biased region" description="Low complexity" evidence="1">
    <location>
        <begin position="536"/>
        <end position="557"/>
    </location>
</feature>
<dbReference type="PANTHER" id="PTHR35006">
    <property type="entry name" value="GLYOXALASE FAMILY PROTEIN (AFU_ORTHOLOGUE AFUA_5G14830)"/>
    <property type="match status" value="1"/>
</dbReference>
<evidence type="ECO:0000313" key="2">
    <source>
        <dbReference type="EMBL" id="KAK3384740.1"/>
    </source>
</evidence>
<dbReference type="EMBL" id="JAULSW010000004">
    <property type="protein sequence ID" value="KAK3384740.1"/>
    <property type="molecule type" value="Genomic_DNA"/>
</dbReference>
<organism evidence="2 3">
    <name type="scientific">Podospora didyma</name>
    <dbReference type="NCBI Taxonomy" id="330526"/>
    <lineage>
        <taxon>Eukaryota</taxon>
        <taxon>Fungi</taxon>
        <taxon>Dikarya</taxon>
        <taxon>Ascomycota</taxon>
        <taxon>Pezizomycotina</taxon>
        <taxon>Sordariomycetes</taxon>
        <taxon>Sordariomycetidae</taxon>
        <taxon>Sordariales</taxon>
        <taxon>Podosporaceae</taxon>
        <taxon>Podospora</taxon>
    </lineage>
</organism>
<evidence type="ECO:0008006" key="4">
    <source>
        <dbReference type="Google" id="ProtNLM"/>
    </source>
</evidence>
<feature type="compositionally biased region" description="Low complexity" evidence="1">
    <location>
        <begin position="447"/>
        <end position="456"/>
    </location>
</feature>
<dbReference type="Gene3D" id="3.10.180.10">
    <property type="entry name" value="2,3-Dihydroxybiphenyl 1,2-Dioxygenase, domain 1"/>
    <property type="match status" value="1"/>
</dbReference>
<dbReference type="PANTHER" id="PTHR35006:SF3">
    <property type="entry name" value="GLYOXALASE FAMILY PROTEIN (AFU_ORTHOLOGUE AFUA_3G06020)"/>
    <property type="match status" value="1"/>
</dbReference>
<name>A0AAE0NNI8_9PEZI</name>
<feature type="region of interest" description="Disordered" evidence="1">
    <location>
        <begin position="518"/>
        <end position="557"/>
    </location>
</feature>